<dbReference type="Proteomes" id="UP000224854">
    <property type="component" value="Unassembled WGS sequence"/>
</dbReference>
<dbReference type="EMBL" id="NJEU01001409">
    <property type="protein sequence ID" value="PHH67536.1"/>
    <property type="molecule type" value="Genomic_DNA"/>
</dbReference>
<reference evidence="3 4" key="1">
    <citation type="submission" date="2017-06" db="EMBL/GenBank/DDBJ databases">
        <title>Ant-infecting Ophiocordyceps genomes reveal a high diversity of potential behavioral manipulation genes and a possible major role for enterotoxins.</title>
        <authorList>
            <person name="De Bekker C."/>
            <person name="Evans H.C."/>
            <person name="Brachmann A."/>
            <person name="Hughes D.P."/>
        </authorList>
    </citation>
    <scope>NUCLEOTIDE SEQUENCE [LARGE SCALE GENOMIC DNA]</scope>
    <source>
        <strain evidence="3 4">1348a</strain>
    </source>
</reference>
<sequence>MKAALLASSSLVFAQAVPHQQQQPLGHVATTAPGAKPDKPAFWPSGLVAPDSLTTAVDDSVQAFESAIDAASRLSHDLAASLDDSLGQTSHKHRDSSHQTIYQQIHACKYTSRFAKLVDKHPAIVKLLNTTGHDANLTLFVPVDKAFEDPHHDGHHYDEDDKEAVEKLLRYHIGIGEYPALRVLGTNTVPTALHEARLGDESQRLRTSVGLGGVKVNFYSRVVAADFRASNGIIHGVSHVLVPPPPVGLLLTAFPSHFSTLLLAYKTTDFVNFVHGIHMPGGSTVFAPSNTAFGRLGEATNAFLFNSPKGRKYLAALLKYHIVPNATLYSDAYYDHVDNDAQPASSRREHYDLKTLLGDARVSADVLRWAGFAFFRINGFAHVSVRDGVASNGVVQVLDSVLLPPRKTSPIVSDNDVAGGIGVEELKARLDAYL</sequence>
<keyword evidence="4" id="KW-1185">Reference proteome</keyword>
<evidence type="ECO:0000313" key="4">
    <source>
        <dbReference type="Proteomes" id="UP000224854"/>
    </source>
</evidence>
<proteinExistence type="predicted"/>
<accession>A0A2C5YIK1</accession>
<evidence type="ECO:0000313" key="3">
    <source>
        <dbReference type="EMBL" id="PHH67536.1"/>
    </source>
</evidence>
<dbReference type="PROSITE" id="PS50213">
    <property type="entry name" value="FAS1"/>
    <property type="match status" value="2"/>
</dbReference>
<name>A0A2C5YIK1_9HYPO</name>
<dbReference type="AlphaFoldDB" id="A0A2C5YIK1"/>
<comment type="caution">
    <text evidence="3">The sequence shown here is derived from an EMBL/GenBank/DDBJ whole genome shotgun (WGS) entry which is preliminary data.</text>
</comment>
<evidence type="ECO:0000256" key="1">
    <source>
        <dbReference type="SAM" id="SignalP"/>
    </source>
</evidence>
<protein>
    <recommendedName>
        <fullName evidence="2">FAS1 domain-containing protein</fullName>
    </recommendedName>
</protein>
<dbReference type="InterPro" id="IPR000782">
    <property type="entry name" value="FAS1_domain"/>
</dbReference>
<dbReference type="OrthoDB" id="7700931at2759"/>
<feature type="domain" description="FAS1" evidence="2">
    <location>
        <begin position="245"/>
        <end position="402"/>
    </location>
</feature>
<keyword evidence="1" id="KW-0732">Signal</keyword>
<dbReference type="InterPro" id="IPR036378">
    <property type="entry name" value="FAS1_dom_sf"/>
</dbReference>
<dbReference type="Pfam" id="PF02469">
    <property type="entry name" value="Fasciclin"/>
    <property type="match status" value="2"/>
</dbReference>
<dbReference type="PANTHER" id="PTHR10900:SF125">
    <property type="entry name" value="FAS1 DOMAIN-CONTAINING PROTEIN YLR001C"/>
    <property type="match status" value="1"/>
</dbReference>
<evidence type="ECO:0000259" key="2">
    <source>
        <dbReference type="PROSITE" id="PS50213"/>
    </source>
</evidence>
<gene>
    <name evidence="3" type="ORF">CDD82_1377</name>
</gene>
<dbReference type="Gene3D" id="2.30.180.10">
    <property type="entry name" value="FAS1 domain"/>
    <property type="match status" value="2"/>
</dbReference>
<dbReference type="SUPFAM" id="SSF82153">
    <property type="entry name" value="FAS1 domain"/>
    <property type="match status" value="2"/>
</dbReference>
<dbReference type="InterPro" id="IPR050904">
    <property type="entry name" value="Adhesion/Biosynth-related"/>
</dbReference>
<organism evidence="3 4">
    <name type="scientific">Ophiocordyceps australis</name>
    <dbReference type="NCBI Taxonomy" id="1399860"/>
    <lineage>
        <taxon>Eukaryota</taxon>
        <taxon>Fungi</taxon>
        <taxon>Dikarya</taxon>
        <taxon>Ascomycota</taxon>
        <taxon>Pezizomycotina</taxon>
        <taxon>Sordariomycetes</taxon>
        <taxon>Hypocreomycetidae</taxon>
        <taxon>Hypocreales</taxon>
        <taxon>Ophiocordycipitaceae</taxon>
        <taxon>Ophiocordyceps</taxon>
    </lineage>
</organism>
<dbReference type="SMART" id="SM00554">
    <property type="entry name" value="FAS1"/>
    <property type="match status" value="2"/>
</dbReference>
<feature type="chain" id="PRO_5013084121" description="FAS1 domain-containing protein" evidence="1">
    <location>
        <begin position="17"/>
        <end position="434"/>
    </location>
</feature>
<feature type="signal peptide" evidence="1">
    <location>
        <begin position="1"/>
        <end position="16"/>
    </location>
</feature>
<feature type="domain" description="FAS1" evidence="2">
    <location>
        <begin position="98"/>
        <end position="241"/>
    </location>
</feature>
<dbReference type="PANTHER" id="PTHR10900">
    <property type="entry name" value="PERIOSTIN-RELATED"/>
    <property type="match status" value="1"/>
</dbReference>